<evidence type="ECO:0000313" key="1">
    <source>
        <dbReference type="EMBL" id="EPR74775.1"/>
    </source>
</evidence>
<dbReference type="AlphaFoldDB" id="S7VWX3"/>
<keyword evidence="2" id="KW-1185">Reference proteome</keyword>
<dbReference type="Proteomes" id="UP000014962">
    <property type="component" value="Unassembled WGS sequence"/>
</dbReference>
<gene>
    <name evidence="1" type="ORF">ADIWIN_0139</name>
</gene>
<sequence>MSDIHCLEVFEDEIYAVSTTIDALLCFDKKQKLLNGIGE</sequence>
<reference evidence="1 2" key="1">
    <citation type="journal article" date="2013" name="Genome Announc.">
        <title>Draft Genome Sequence of Winogradskyella psychrotolerans RS-3T, Isolated from the Marine Transect of Kongsfjorden, Ny-Alesund, Svalbard, Arctic Ocean.</title>
        <authorList>
            <person name="Kumar Pinnaka A."/>
            <person name="Ara S."/>
            <person name="Singh A."/>
            <person name="Shivaji S."/>
        </authorList>
    </citation>
    <scope>NUCLEOTIDE SEQUENCE [LARGE SCALE GENOMIC DNA]</scope>
    <source>
        <strain evidence="1 2">RS-3</strain>
    </source>
</reference>
<comment type="caution">
    <text evidence="1">The sequence shown here is derived from an EMBL/GenBank/DDBJ whole genome shotgun (WGS) entry which is preliminary data.</text>
</comment>
<name>S7VWX3_9FLAO</name>
<organism evidence="1 2">
    <name type="scientific">Winogradskyella psychrotolerans RS-3</name>
    <dbReference type="NCBI Taxonomy" id="641526"/>
    <lineage>
        <taxon>Bacteria</taxon>
        <taxon>Pseudomonadati</taxon>
        <taxon>Bacteroidota</taxon>
        <taxon>Flavobacteriia</taxon>
        <taxon>Flavobacteriales</taxon>
        <taxon>Flavobacteriaceae</taxon>
        <taxon>Winogradskyella</taxon>
    </lineage>
</organism>
<dbReference type="EMBL" id="ATMR01000007">
    <property type="protein sequence ID" value="EPR74775.1"/>
    <property type="molecule type" value="Genomic_DNA"/>
</dbReference>
<protein>
    <submittedName>
        <fullName evidence="1">Uncharacterized protein</fullName>
    </submittedName>
</protein>
<evidence type="ECO:0000313" key="2">
    <source>
        <dbReference type="Proteomes" id="UP000014962"/>
    </source>
</evidence>
<proteinExistence type="predicted"/>
<accession>S7VWX3</accession>